<dbReference type="Pfam" id="PF13181">
    <property type="entry name" value="TPR_8"/>
    <property type="match status" value="2"/>
</dbReference>
<dbReference type="EMBL" id="CAJNOE010000102">
    <property type="protein sequence ID" value="CAF0915147.1"/>
    <property type="molecule type" value="Genomic_DNA"/>
</dbReference>
<proteinExistence type="predicted"/>
<dbReference type="GO" id="GO:0005737">
    <property type="term" value="C:cytoplasm"/>
    <property type="evidence" value="ECO:0007669"/>
    <property type="project" value="TreeGrafter"/>
</dbReference>
<name>A0A814AJN6_9BILA</name>
<dbReference type="InterPro" id="IPR019734">
    <property type="entry name" value="TPR_rpt"/>
</dbReference>
<sequence length="700" mass="80554">MANETQEDLNDFLSKVDDIHRLVQNLSSNDTNDVSKAMQESDVLLKEISKTGVNRTVINKSPSEPLSQQNVSQDAFMSAIEKDANERAENRRKNKILADELKAKGNEAFHQQLYEQAIDYYTQGLKLKKDYDILYTNRAQVYVKQGRYDDAINDCVWALKATPTFIKAFVIKGKCLMNLKDFDRAKEEFVEAEQIAIKNFDSINTRQCIEEVERQRNQHQREESARIFLSNENPSELMNLTNTLKKLNTDKQPIIYYTGGIDLLCQLIKDETTRTAFRVNNGFNLFNSHSIIIENDQNENLSQAVFNLMIILSQDDDENTKQCLESKYLNNYLRKNNYSSIALQFLVDITLNTKARLILLQKINPNEFIQHLMNMINDKKSNPIYAAKLLSNLATESKIKQCFNNKTELIKLISIIKSSVINEQTRTVILSLLTNLCSEKTIRSYVIEQTELLQILIKDFEQTDNEHQLNLLGLFINLTNEKSTVLESIYKQLCELILTKLRNSVHQQRIFTLLGNIAMHYEQAVGILIQHNIVSWISQALQQNANEEKIRAAVRLLALCTQGNEQAQQAVANDKKRKFIIYRVSTYRTSIIFFVLVLSLIYEQLITSQHSLLIGNASLVFGHVIIHSSVRIFLKENSGIEKTIGQMLKLVEESWLSKVARKNVAIFITKLVKADERFLEEFRKQHGTEILHSALKDVEL</sequence>
<dbReference type="Gene3D" id="1.25.10.10">
    <property type="entry name" value="Leucine-rich Repeat Variant"/>
    <property type="match status" value="1"/>
</dbReference>
<dbReference type="SUPFAM" id="SSF48452">
    <property type="entry name" value="TPR-like"/>
    <property type="match status" value="1"/>
</dbReference>
<accession>A0A814AJN6</accession>
<organism evidence="1 2">
    <name type="scientific">Adineta steineri</name>
    <dbReference type="NCBI Taxonomy" id="433720"/>
    <lineage>
        <taxon>Eukaryota</taxon>
        <taxon>Metazoa</taxon>
        <taxon>Spiralia</taxon>
        <taxon>Gnathifera</taxon>
        <taxon>Rotifera</taxon>
        <taxon>Eurotatoria</taxon>
        <taxon>Bdelloidea</taxon>
        <taxon>Adinetida</taxon>
        <taxon>Adinetidae</taxon>
        <taxon>Adineta</taxon>
    </lineage>
</organism>
<dbReference type="GO" id="GO:0005813">
    <property type="term" value="C:centrosome"/>
    <property type="evidence" value="ECO:0007669"/>
    <property type="project" value="TreeGrafter"/>
</dbReference>
<evidence type="ECO:0000313" key="2">
    <source>
        <dbReference type="Proteomes" id="UP000663860"/>
    </source>
</evidence>
<dbReference type="GO" id="GO:0007288">
    <property type="term" value="P:sperm axoneme assembly"/>
    <property type="evidence" value="ECO:0007669"/>
    <property type="project" value="TreeGrafter"/>
</dbReference>
<dbReference type="SUPFAM" id="SSF48371">
    <property type="entry name" value="ARM repeat"/>
    <property type="match status" value="1"/>
</dbReference>
<reference evidence="1" key="1">
    <citation type="submission" date="2021-02" db="EMBL/GenBank/DDBJ databases">
        <authorList>
            <person name="Nowell W R."/>
        </authorList>
    </citation>
    <scope>NUCLEOTIDE SEQUENCE</scope>
</reference>
<evidence type="ECO:0000313" key="1">
    <source>
        <dbReference type="EMBL" id="CAF0915147.1"/>
    </source>
</evidence>
<dbReference type="InterPro" id="IPR016024">
    <property type="entry name" value="ARM-type_fold"/>
</dbReference>
<dbReference type="GO" id="GO:0070286">
    <property type="term" value="P:axonemal dynein complex assembly"/>
    <property type="evidence" value="ECO:0007669"/>
    <property type="project" value="TreeGrafter"/>
</dbReference>
<dbReference type="SMART" id="SM00028">
    <property type="entry name" value="TPR"/>
    <property type="match status" value="3"/>
</dbReference>
<comment type="caution">
    <text evidence="1">The sequence shown here is derived from an EMBL/GenBank/DDBJ whole genome shotgun (WGS) entry which is preliminary data.</text>
</comment>
<dbReference type="InterPro" id="IPR043195">
    <property type="entry name" value="TTC12"/>
</dbReference>
<gene>
    <name evidence="1" type="ORF">IZO911_LOCUS12998</name>
</gene>
<dbReference type="Proteomes" id="UP000663860">
    <property type="component" value="Unassembled WGS sequence"/>
</dbReference>
<dbReference type="AlphaFoldDB" id="A0A814AJN6"/>
<dbReference type="PANTHER" id="PTHR46540">
    <property type="entry name" value="TETRATRICOPEPTIDE REPEAT PROTEIN 12"/>
    <property type="match status" value="1"/>
</dbReference>
<dbReference type="InterPro" id="IPR011990">
    <property type="entry name" value="TPR-like_helical_dom_sf"/>
</dbReference>
<protein>
    <submittedName>
        <fullName evidence="1">Uncharacterized protein</fullName>
    </submittedName>
</protein>
<dbReference type="PANTHER" id="PTHR46540:SF1">
    <property type="entry name" value="TETRATRICOPEPTIDE REPEAT PROTEIN 12"/>
    <property type="match status" value="1"/>
</dbReference>
<dbReference type="Gene3D" id="1.25.40.10">
    <property type="entry name" value="Tetratricopeptide repeat domain"/>
    <property type="match status" value="1"/>
</dbReference>
<dbReference type="InterPro" id="IPR011989">
    <property type="entry name" value="ARM-like"/>
</dbReference>